<dbReference type="EMBL" id="FOXH01000018">
    <property type="protein sequence ID" value="SFQ42892.1"/>
    <property type="molecule type" value="Genomic_DNA"/>
</dbReference>
<keyword evidence="8 16" id="KW-0808">Transferase</keyword>
<evidence type="ECO:0000256" key="10">
    <source>
        <dbReference type="ARBA" id="ARBA00023096"/>
    </source>
</evidence>
<evidence type="ECO:0000256" key="13">
    <source>
        <dbReference type="ARBA" id="ARBA00047630"/>
    </source>
</evidence>
<dbReference type="InterPro" id="IPR000192">
    <property type="entry name" value="Aminotrans_V_dom"/>
</dbReference>
<dbReference type="OrthoDB" id="975012at2"/>
<organism evidence="16 17">
    <name type="scientific">Pseudarcicella hirudinis</name>
    <dbReference type="NCBI Taxonomy" id="1079859"/>
    <lineage>
        <taxon>Bacteria</taxon>
        <taxon>Pseudomonadati</taxon>
        <taxon>Bacteroidota</taxon>
        <taxon>Cytophagia</taxon>
        <taxon>Cytophagales</taxon>
        <taxon>Flectobacillaceae</taxon>
        <taxon>Pseudarcicella</taxon>
    </lineage>
</organism>
<dbReference type="PANTHER" id="PTHR21152">
    <property type="entry name" value="AMINOTRANSFERASE CLASS V"/>
    <property type="match status" value="1"/>
</dbReference>
<keyword evidence="9" id="KW-0663">Pyridoxal phosphate</keyword>
<evidence type="ECO:0000259" key="15">
    <source>
        <dbReference type="Pfam" id="PF00266"/>
    </source>
</evidence>
<dbReference type="GO" id="GO:0008453">
    <property type="term" value="F:alanine-glyoxylate transaminase activity"/>
    <property type="evidence" value="ECO:0007669"/>
    <property type="project" value="TreeGrafter"/>
</dbReference>
<dbReference type="AlphaFoldDB" id="A0A1I5YFB6"/>
<keyword evidence="7" id="KW-0028">Amino-acid biosynthesis</keyword>
<keyword evidence="5" id="KW-0963">Cytoplasm</keyword>
<accession>A0A1I5YFB6</accession>
<dbReference type="InterPro" id="IPR015422">
    <property type="entry name" value="PyrdxlP-dep_Trfase_small"/>
</dbReference>
<comment type="similarity">
    <text evidence="3">Belongs to the class-V pyridoxal-phosphate-dependent aminotransferase family. SerC subfamily.</text>
</comment>
<protein>
    <recommendedName>
        <fullName evidence="4">phosphoserine transaminase</fullName>
        <ecNumber evidence="4">2.6.1.52</ecNumber>
    </recommendedName>
    <alternativeName>
        <fullName evidence="12">Phosphohydroxythreonine aminotransferase</fullName>
    </alternativeName>
</protein>
<name>A0A1I5YFB6_9BACT</name>
<evidence type="ECO:0000256" key="7">
    <source>
        <dbReference type="ARBA" id="ARBA00022605"/>
    </source>
</evidence>
<dbReference type="Proteomes" id="UP000199306">
    <property type="component" value="Unassembled WGS sequence"/>
</dbReference>
<dbReference type="GO" id="GO:0004648">
    <property type="term" value="F:O-phospho-L-serine:2-oxoglutarate aminotransferase activity"/>
    <property type="evidence" value="ECO:0007669"/>
    <property type="project" value="UniProtKB-EC"/>
</dbReference>
<evidence type="ECO:0000256" key="12">
    <source>
        <dbReference type="ARBA" id="ARBA00031421"/>
    </source>
</evidence>
<evidence type="ECO:0000313" key="16">
    <source>
        <dbReference type="EMBL" id="SFQ42892.1"/>
    </source>
</evidence>
<evidence type="ECO:0000256" key="2">
    <source>
        <dbReference type="ARBA" id="ARBA00005099"/>
    </source>
</evidence>
<dbReference type="Gene3D" id="3.40.640.10">
    <property type="entry name" value="Type I PLP-dependent aspartate aminotransferase-like (Major domain)"/>
    <property type="match status" value="1"/>
</dbReference>
<dbReference type="Gene3D" id="3.90.1150.10">
    <property type="entry name" value="Aspartate Aminotransferase, domain 1"/>
    <property type="match status" value="1"/>
</dbReference>
<keyword evidence="6 16" id="KW-0032">Aminotransferase</keyword>
<dbReference type="EC" id="2.6.1.52" evidence="4"/>
<keyword evidence="17" id="KW-1185">Reference proteome</keyword>
<gene>
    <name evidence="16" type="ORF">SAMN04515674_11888</name>
</gene>
<dbReference type="PIRSF" id="PIRSF000525">
    <property type="entry name" value="SerC"/>
    <property type="match status" value="1"/>
</dbReference>
<dbReference type="SUPFAM" id="SSF53383">
    <property type="entry name" value="PLP-dependent transferases"/>
    <property type="match status" value="1"/>
</dbReference>
<dbReference type="GO" id="GO:0008615">
    <property type="term" value="P:pyridoxine biosynthetic process"/>
    <property type="evidence" value="ECO:0007669"/>
    <property type="project" value="UniProtKB-KW"/>
</dbReference>
<keyword evidence="10" id="KW-0664">Pyridoxine biosynthesis</keyword>
<comment type="catalytic activity">
    <reaction evidence="13">
        <text>4-(phosphooxy)-L-threonine + 2-oxoglutarate = (R)-3-hydroxy-2-oxo-4-phosphooxybutanoate + L-glutamate</text>
        <dbReference type="Rhea" id="RHEA:16573"/>
        <dbReference type="ChEBI" id="CHEBI:16810"/>
        <dbReference type="ChEBI" id="CHEBI:29985"/>
        <dbReference type="ChEBI" id="CHEBI:58452"/>
        <dbReference type="ChEBI" id="CHEBI:58538"/>
        <dbReference type="EC" id="2.6.1.52"/>
    </reaction>
</comment>
<dbReference type="Pfam" id="PF00266">
    <property type="entry name" value="Aminotran_5"/>
    <property type="match status" value="1"/>
</dbReference>
<dbReference type="GO" id="GO:0019265">
    <property type="term" value="P:glycine biosynthetic process, by transamination of glyoxylate"/>
    <property type="evidence" value="ECO:0007669"/>
    <property type="project" value="TreeGrafter"/>
</dbReference>
<reference evidence="16 17" key="1">
    <citation type="submission" date="2016-10" db="EMBL/GenBank/DDBJ databases">
        <authorList>
            <person name="de Groot N.N."/>
        </authorList>
    </citation>
    <scope>NUCLEOTIDE SEQUENCE [LARGE SCALE GENOMIC DNA]</scope>
    <source>
        <strain evidence="17">E92,LMG 26720,CCM 7988</strain>
    </source>
</reference>
<evidence type="ECO:0000313" key="17">
    <source>
        <dbReference type="Proteomes" id="UP000199306"/>
    </source>
</evidence>
<evidence type="ECO:0000256" key="1">
    <source>
        <dbReference type="ARBA" id="ARBA00001933"/>
    </source>
</evidence>
<evidence type="ECO:0000256" key="6">
    <source>
        <dbReference type="ARBA" id="ARBA00022576"/>
    </source>
</evidence>
<dbReference type="GO" id="GO:0006564">
    <property type="term" value="P:L-serine biosynthetic process"/>
    <property type="evidence" value="ECO:0007669"/>
    <property type="project" value="UniProtKB-KW"/>
</dbReference>
<evidence type="ECO:0000256" key="9">
    <source>
        <dbReference type="ARBA" id="ARBA00022898"/>
    </source>
</evidence>
<comment type="cofactor">
    <cofactor evidence="1">
        <name>pyridoxal 5'-phosphate</name>
        <dbReference type="ChEBI" id="CHEBI:597326"/>
    </cofactor>
</comment>
<comment type="catalytic activity">
    <reaction evidence="14">
        <text>O-phospho-L-serine + 2-oxoglutarate = 3-phosphooxypyruvate + L-glutamate</text>
        <dbReference type="Rhea" id="RHEA:14329"/>
        <dbReference type="ChEBI" id="CHEBI:16810"/>
        <dbReference type="ChEBI" id="CHEBI:18110"/>
        <dbReference type="ChEBI" id="CHEBI:29985"/>
        <dbReference type="ChEBI" id="CHEBI:57524"/>
        <dbReference type="EC" id="2.6.1.52"/>
    </reaction>
</comment>
<proteinExistence type="inferred from homology"/>
<dbReference type="UniPathway" id="UPA00135">
    <property type="reaction ID" value="UER00197"/>
</dbReference>
<dbReference type="InterPro" id="IPR015424">
    <property type="entry name" value="PyrdxlP-dep_Trfase"/>
</dbReference>
<evidence type="ECO:0000256" key="14">
    <source>
        <dbReference type="ARBA" id="ARBA00049007"/>
    </source>
</evidence>
<comment type="pathway">
    <text evidence="2">Amino-acid biosynthesis; L-serine biosynthesis; L-serine from 3-phospho-D-glycerate: step 2/3.</text>
</comment>
<sequence>MITFYPGPSKVYSQIGDYMQDAFKSGILSVNHRSPECVEMVRNTINLLHKKLDIPADYSVYFISSATEAWEIIAQSLVKENSFHVYNGAFGKKWFEYTQKLIPGAKGYAFGLNENLANLSAEIRSAGSEAEVICITQNETSNGTQVLVNRQKIAQNQESLIAVDATSSMAGITFDWTQGDIWFTSVQKCLGLPAGAGIMICSPKALKKAEETGENKHYNSLLFIHENFAKFQTHYTPNVLNIYLLNRVLEEIQEISYISDKIRKQADDWYSFFENSSFKTSLLVENNTVRSDTVIAVKGDEELIKTIKNQSKTAGITLGNGYGDWKNNTFRIANFPAIDLLEIEKLKNTLVQILG</sequence>
<evidence type="ECO:0000256" key="4">
    <source>
        <dbReference type="ARBA" id="ARBA00013030"/>
    </source>
</evidence>
<dbReference type="STRING" id="1079859.SAMN04515674_11888"/>
<dbReference type="InterPro" id="IPR015421">
    <property type="entry name" value="PyrdxlP-dep_Trfase_major"/>
</dbReference>
<evidence type="ECO:0000256" key="5">
    <source>
        <dbReference type="ARBA" id="ARBA00022490"/>
    </source>
</evidence>
<feature type="domain" description="Aminotransferase class V" evidence="15">
    <location>
        <begin position="8"/>
        <end position="275"/>
    </location>
</feature>
<evidence type="ECO:0000256" key="11">
    <source>
        <dbReference type="ARBA" id="ARBA00023299"/>
    </source>
</evidence>
<dbReference type="PANTHER" id="PTHR21152:SF40">
    <property type="entry name" value="ALANINE--GLYOXYLATE AMINOTRANSFERASE"/>
    <property type="match status" value="1"/>
</dbReference>
<evidence type="ECO:0000256" key="3">
    <source>
        <dbReference type="ARBA" id="ARBA00006904"/>
    </source>
</evidence>
<dbReference type="RefSeq" id="WP_092019448.1">
    <property type="nucleotide sequence ID" value="NZ_FOXH01000018.1"/>
</dbReference>
<dbReference type="GO" id="GO:0004760">
    <property type="term" value="F:L-serine-pyruvate transaminase activity"/>
    <property type="evidence" value="ECO:0007669"/>
    <property type="project" value="TreeGrafter"/>
</dbReference>
<evidence type="ECO:0000256" key="8">
    <source>
        <dbReference type="ARBA" id="ARBA00022679"/>
    </source>
</evidence>
<dbReference type="InterPro" id="IPR022278">
    <property type="entry name" value="Pser_aminoTfrase"/>
</dbReference>
<keyword evidence="11" id="KW-0718">Serine biosynthesis</keyword>